<feature type="coiled-coil region" evidence="2">
    <location>
        <begin position="386"/>
        <end position="427"/>
    </location>
</feature>
<keyword evidence="7" id="KW-1185">Reference proteome</keyword>
<reference evidence="4 7" key="2">
    <citation type="submission" date="2020-08" db="EMBL/GenBank/DDBJ databases">
        <title>Genome public.</title>
        <authorList>
            <person name="Liu C."/>
            <person name="Sun Q."/>
        </authorList>
    </citation>
    <scope>NUCLEOTIDE SEQUENCE [LARGE SCALE GENOMIC DNA]</scope>
    <source>
        <strain evidence="4 7">426_9</strain>
    </source>
</reference>
<dbReference type="SUPFAM" id="SSF48452">
    <property type="entry name" value="TPR-like"/>
    <property type="match status" value="1"/>
</dbReference>
<dbReference type="Gene3D" id="1.25.40.10">
    <property type="entry name" value="Tetratricopeptide repeat domain"/>
    <property type="match status" value="2"/>
</dbReference>
<evidence type="ECO:0000313" key="6">
    <source>
        <dbReference type="Proteomes" id="UP000256321"/>
    </source>
</evidence>
<feature type="transmembrane region" description="Helical" evidence="3">
    <location>
        <begin position="355"/>
        <end position="375"/>
    </location>
</feature>
<accession>A0A3D8HD01</accession>
<dbReference type="AlphaFoldDB" id="A0A3D8HD01"/>
<dbReference type="EMBL" id="JACRTI010000033">
    <property type="protein sequence ID" value="MBC8602641.1"/>
    <property type="molecule type" value="Genomic_DNA"/>
</dbReference>
<dbReference type="GO" id="GO:0006355">
    <property type="term" value="P:regulation of DNA-templated transcription"/>
    <property type="evidence" value="ECO:0007669"/>
    <property type="project" value="InterPro"/>
</dbReference>
<organism evidence="5 6">
    <name type="scientific">Parabacteroides acidifaciens</name>
    <dbReference type="NCBI Taxonomy" id="2290935"/>
    <lineage>
        <taxon>Bacteria</taxon>
        <taxon>Pseudomonadati</taxon>
        <taxon>Bacteroidota</taxon>
        <taxon>Bacteroidia</taxon>
        <taxon>Bacteroidales</taxon>
        <taxon>Tannerellaceae</taxon>
        <taxon>Parabacteroides</taxon>
    </lineage>
</organism>
<dbReference type="RefSeq" id="WP_115500133.1">
    <property type="nucleotide sequence ID" value="NZ_JACRTI010000033.1"/>
</dbReference>
<gene>
    <name evidence="5" type="ORF">DWU89_13400</name>
    <name evidence="4" type="ORF">H8784_13060</name>
</gene>
<sequence length="551" mass="63980">MRNILLFIFLSTFFSCQNDQTARQLLDQAELFIETQADSTRMLLDSIQTPDNLNDKLFARWCMLQGKTADKLHEDMPYVEQLTRALQWYTKHGTAEQQAWIGLYLGRSYAEDKLFVPATNAYSDALKTALDGHIYNVAGYICSYMGDLYTYMGQRTEKRRKTEEAAGYFKKAGNMRSYAFALRDIAKTYYMESSDSIALNYVLKADSIISKIGNITEINEITNNLGIIYEALGERDKAMQCYLKSIDTTDNAPNYLALSSLYYNNDMLDSARYYLRKANSPTSNQDTPIDCLYMGYLIEKDANETDKALNYLEQYIEVKDSLYNKEMQVDIIDAEKRHNLTILFKQNKELLLTKYLYIILFSISIIIALIVYLIYQTRDKNRLQKINDQQTALEQKQIKLRELELEIQQKNSRLEDTKDILIEVERTKIELNVLRSSIFQAALITKRIKKLCKNVTPYKEQTLTTKDWNSLTALINILYPNVALFIEKNPFNLTEKEIEICSLSFLQLDVKEEAILLDINPDSVSKRRLRTRQKLNLTNSDKSIYTFLTTL</sequence>
<dbReference type="PROSITE" id="PS51257">
    <property type="entry name" value="PROKAR_LIPOPROTEIN"/>
    <property type="match status" value="1"/>
</dbReference>
<dbReference type="GO" id="GO:0003677">
    <property type="term" value="F:DNA binding"/>
    <property type="evidence" value="ECO:0007669"/>
    <property type="project" value="InterPro"/>
</dbReference>
<evidence type="ECO:0000313" key="5">
    <source>
        <dbReference type="EMBL" id="RDU48630.1"/>
    </source>
</evidence>
<protein>
    <submittedName>
        <fullName evidence="4">Tetratricopeptide repeat protein</fullName>
    </submittedName>
</protein>
<dbReference type="Proteomes" id="UP000256321">
    <property type="component" value="Unassembled WGS sequence"/>
</dbReference>
<feature type="repeat" description="TPR" evidence="1">
    <location>
        <begin position="219"/>
        <end position="252"/>
    </location>
</feature>
<dbReference type="InterPro" id="IPR019734">
    <property type="entry name" value="TPR_rpt"/>
</dbReference>
<keyword evidence="2" id="KW-0175">Coiled coil</keyword>
<proteinExistence type="predicted"/>
<dbReference type="InterPro" id="IPR011990">
    <property type="entry name" value="TPR-like_helical_dom_sf"/>
</dbReference>
<evidence type="ECO:0000313" key="7">
    <source>
        <dbReference type="Proteomes" id="UP000629596"/>
    </source>
</evidence>
<dbReference type="EMBL" id="QREV01000033">
    <property type="protein sequence ID" value="RDU48630.1"/>
    <property type="molecule type" value="Genomic_DNA"/>
</dbReference>
<keyword evidence="3" id="KW-1133">Transmembrane helix</keyword>
<dbReference type="InterPro" id="IPR016032">
    <property type="entry name" value="Sig_transdc_resp-reg_C-effctor"/>
</dbReference>
<dbReference type="PROSITE" id="PS50005">
    <property type="entry name" value="TPR"/>
    <property type="match status" value="1"/>
</dbReference>
<evidence type="ECO:0000256" key="3">
    <source>
        <dbReference type="SAM" id="Phobius"/>
    </source>
</evidence>
<keyword evidence="3" id="KW-0812">Transmembrane</keyword>
<dbReference type="Proteomes" id="UP000629596">
    <property type="component" value="Unassembled WGS sequence"/>
</dbReference>
<keyword evidence="3" id="KW-0472">Membrane</keyword>
<keyword evidence="1" id="KW-0802">TPR repeat</keyword>
<dbReference type="SUPFAM" id="SSF46894">
    <property type="entry name" value="C-terminal effector domain of the bipartite response regulators"/>
    <property type="match status" value="1"/>
</dbReference>
<evidence type="ECO:0000256" key="2">
    <source>
        <dbReference type="SAM" id="Coils"/>
    </source>
</evidence>
<name>A0A3D8HD01_9BACT</name>
<comment type="caution">
    <text evidence="5">The sequence shown here is derived from an EMBL/GenBank/DDBJ whole genome shotgun (WGS) entry which is preliminary data.</text>
</comment>
<evidence type="ECO:0000313" key="4">
    <source>
        <dbReference type="EMBL" id="MBC8602641.1"/>
    </source>
</evidence>
<reference evidence="5 6" key="1">
    <citation type="submission" date="2018-07" db="EMBL/GenBank/DDBJ databases">
        <title>Parabacteroides acidifaciens nov. sp., isolated from human feces.</title>
        <authorList>
            <person name="Wang Y.J."/>
        </authorList>
    </citation>
    <scope>NUCLEOTIDE SEQUENCE [LARGE SCALE GENOMIC DNA]</scope>
    <source>
        <strain evidence="5 6">426-9</strain>
    </source>
</reference>
<evidence type="ECO:0000256" key="1">
    <source>
        <dbReference type="PROSITE-ProRule" id="PRU00339"/>
    </source>
</evidence>